<organism evidence="1 2">
    <name type="scientific">Zalaria obscura</name>
    <dbReference type="NCBI Taxonomy" id="2024903"/>
    <lineage>
        <taxon>Eukaryota</taxon>
        <taxon>Fungi</taxon>
        <taxon>Dikarya</taxon>
        <taxon>Ascomycota</taxon>
        <taxon>Pezizomycotina</taxon>
        <taxon>Dothideomycetes</taxon>
        <taxon>Dothideomycetidae</taxon>
        <taxon>Dothideales</taxon>
        <taxon>Zalariaceae</taxon>
        <taxon>Zalaria</taxon>
    </lineage>
</organism>
<reference evidence="1" key="1">
    <citation type="submission" date="2024-02" db="EMBL/GenBank/DDBJ databases">
        <title>Metagenome Assembled Genome of Zalaria obscura JY119.</title>
        <authorList>
            <person name="Vighnesh L."/>
            <person name="Jagadeeshwari U."/>
            <person name="Venkata Ramana C."/>
            <person name="Sasikala C."/>
        </authorList>
    </citation>
    <scope>NUCLEOTIDE SEQUENCE</scope>
    <source>
        <strain evidence="1">JY119</strain>
    </source>
</reference>
<evidence type="ECO:0000313" key="1">
    <source>
        <dbReference type="EMBL" id="KAK8219931.1"/>
    </source>
</evidence>
<gene>
    <name evidence="1" type="ORF">M8818_000346</name>
</gene>
<evidence type="ECO:0000313" key="2">
    <source>
        <dbReference type="Proteomes" id="UP001320706"/>
    </source>
</evidence>
<sequence length="445" mass="47963">MVAVTLLAPVLLGCLAAAKTCTNVTVPVTIMARQGMFEVPTLQSNFDATTFALNFTTQGTNFTNASLTGYQTVNLPANISAKYCKPDNDSSASPTVQVLSHGIGFDKSYWDLPYNDYNYSYIDVALAHGFHTVSIDRFGIGNSSHGDPLNVVQAPAEVSALYDITMMLRSGDFPSVSTAFNKVVHVGHSFGSAQTYLLSAMHPNATDGIALTGFSMNATWLPQTLADWNLHLARLNQPLRFGNQTVSRSSRWTALFFNTAPVQLLQSVLQSIGIQLSPYQVWEEIATTELGDLINQWNATVAPIAQNVPTGYLTWSDFTSNIFAFLHPGMFDIGLGIFSEMTKQPVTLGEIFTLANGAPMINPFTGPVQVVTGQRDAIYCGGDCLNTGGVAASIPAMVKSNFPDASVFETVIQPNTGHGINLHYNSTGAYEAIQTFFTSNNLGGY</sequence>
<accession>A0ACC3SNU4</accession>
<protein>
    <submittedName>
        <fullName evidence="1">Uncharacterized protein</fullName>
    </submittedName>
</protein>
<keyword evidence="2" id="KW-1185">Reference proteome</keyword>
<proteinExistence type="predicted"/>
<dbReference type="Proteomes" id="UP001320706">
    <property type="component" value="Unassembled WGS sequence"/>
</dbReference>
<comment type="caution">
    <text evidence="1">The sequence shown here is derived from an EMBL/GenBank/DDBJ whole genome shotgun (WGS) entry which is preliminary data.</text>
</comment>
<name>A0ACC3SNU4_9PEZI</name>
<dbReference type="EMBL" id="JAMKPW020000002">
    <property type="protein sequence ID" value="KAK8219931.1"/>
    <property type="molecule type" value="Genomic_DNA"/>
</dbReference>